<proteinExistence type="predicted"/>
<dbReference type="STRING" id="1184151.AW736_26310"/>
<evidence type="ECO:0000256" key="1">
    <source>
        <dbReference type="SAM" id="MobiDB-lite"/>
    </source>
</evidence>
<dbReference type="AlphaFoldDB" id="A0A178IRN3"/>
<organism evidence="2 3">
    <name type="scientific">Termitidicoccus mucosus</name>
    <dbReference type="NCBI Taxonomy" id="1184151"/>
    <lineage>
        <taxon>Bacteria</taxon>
        <taxon>Pseudomonadati</taxon>
        <taxon>Verrucomicrobiota</taxon>
        <taxon>Opitutia</taxon>
        <taxon>Opitutales</taxon>
        <taxon>Opitutaceae</taxon>
        <taxon>Termitidicoccus</taxon>
    </lineage>
</organism>
<keyword evidence="3" id="KW-1185">Reference proteome</keyword>
<accession>A0A178IRN3</accession>
<dbReference type="RefSeq" id="WP_068773262.1">
    <property type="nucleotide sequence ID" value="NZ_KV441849.1"/>
</dbReference>
<comment type="caution">
    <text evidence="2">The sequence shown here is derived from an EMBL/GenBank/DDBJ whole genome shotgun (WGS) entry which is preliminary data.</text>
</comment>
<evidence type="ECO:0000313" key="2">
    <source>
        <dbReference type="EMBL" id="OAM91896.1"/>
    </source>
</evidence>
<name>A0A178IRN3_9BACT</name>
<dbReference type="EMBL" id="LRRQ01000003">
    <property type="protein sequence ID" value="OAM91896.1"/>
    <property type="molecule type" value="Genomic_DNA"/>
</dbReference>
<gene>
    <name evidence="2" type="ORF">AW736_26310</name>
</gene>
<evidence type="ECO:0000313" key="3">
    <source>
        <dbReference type="Proteomes" id="UP000078486"/>
    </source>
</evidence>
<dbReference type="Proteomes" id="UP000078486">
    <property type="component" value="Unassembled WGS sequence"/>
</dbReference>
<feature type="region of interest" description="Disordered" evidence="1">
    <location>
        <begin position="1"/>
        <end position="30"/>
    </location>
</feature>
<sequence length="87" mass="9495">MKDDANSMKRNVKPAAPVRGLNPPLFPARRGNKTKGATMFDFYASHAPAVPDSFMPDKRAGDAAQQLERVTAWAAAYAEKMLSVRST</sequence>
<reference evidence="2 3" key="1">
    <citation type="submission" date="2016-01" db="EMBL/GenBank/DDBJ databases">
        <title>High potential of lignocellulose degradation of a new Verrucomicrobia species.</title>
        <authorList>
            <person name="Wang Y."/>
            <person name="Shi Y."/>
            <person name="Qiu Z."/>
            <person name="Liu S."/>
            <person name="Yang H."/>
        </authorList>
    </citation>
    <scope>NUCLEOTIDE SEQUENCE [LARGE SCALE GENOMIC DNA]</scope>
    <source>
        <strain evidence="2 3">TSB47</strain>
    </source>
</reference>
<protein>
    <submittedName>
        <fullName evidence="2">Uncharacterized protein</fullName>
    </submittedName>
</protein>